<accession>A0A4C1UQ26</accession>
<reference evidence="1 2" key="1">
    <citation type="journal article" date="2019" name="Commun. Biol.">
        <title>The bagworm genome reveals a unique fibroin gene that provides high tensile strength.</title>
        <authorList>
            <person name="Kono N."/>
            <person name="Nakamura H."/>
            <person name="Ohtoshi R."/>
            <person name="Tomita M."/>
            <person name="Numata K."/>
            <person name="Arakawa K."/>
        </authorList>
    </citation>
    <scope>NUCLEOTIDE SEQUENCE [LARGE SCALE GENOMIC DNA]</scope>
</reference>
<comment type="caution">
    <text evidence="1">The sequence shown here is derived from an EMBL/GenBank/DDBJ whole genome shotgun (WGS) entry which is preliminary data.</text>
</comment>
<dbReference type="AlphaFoldDB" id="A0A4C1UQ26"/>
<evidence type="ECO:0000313" key="1">
    <source>
        <dbReference type="EMBL" id="GBP28076.1"/>
    </source>
</evidence>
<gene>
    <name evidence="1" type="ORF">EVAR_21196_1</name>
</gene>
<keyword evidence="2" id="KW-1185">Reference proteome</keyword>
<organism evidence="1 2">
    <name type="scientific">Eumeta variegata</name>
    <name type="common">Bagworm moth</name>
    <name type="synonym">Eumeta japonica</name>
    <dbReference type="NCBI Taxonomy" id="151549"/>
    <lineage>
        <taxon>Eukaryota</taxon>
        <taxon>Metazoa</taxon>
        <taxon>Ecdysozoa</taxon>
        <taxon>Arthropoda</taxon>
        <taxon>Hexapoda</taxon>
        <taxon>Insecta</taxon>
        <taxon>Pterygota</taxon>
        <taxon>Neoptera</taxon>
        <taxon>Endopterygota</taxon>
        <taxon>Lepidoptera</taxon>
        <taxon>Glossata</taxon>
        <taxon>Ditrysia</taxon>
        <taxon>Tineoidea</taxon>
        <taxon>Psychidae</taxon>
        <taxon>Oiketicinae</taxon>
        <taxon>Eumeta</taxon>
    </lineage>
</organism>
<evidence type="ECO:0000313" key="2">
    <source>
        <dbReference type="Proteomes" id="UP000299102"/>
    </source>
</evidence>
<dbReference type="EMBL" id="BGZK01000202">
    <property type="protein sequence ID" value="GBP28076.1"/>
    <property type="molecule type" value="Genomic_DNA"/>
</dbReference>
<name>A0A4C1UQ26_EUMVA</name>
<dbReference type="Proteomes" id="UP000299102">
    <property type="component" value="Unassembled WGS sequence"/>
</dbReference>
<sequence length="126" mass="14509">MNRRADDTLRVNQRPANVLHGITNWILCFTSSTLADSWQTKNWSARAHNALSPCGSNKARLQNRPVPSIESTKSDLQSVLDSFLVMPSLRTRRDRREQLKLVRLLTRRAIIKIIRCNLEALRSMIQ</sequence>
<protein>
    <submittedName>
        <fullName evidence="1">Uncharacterized protein</fullName>
    </submittedName>
</protein>
<proteinExistence type="predicted"/>